<dbReference type="Gene3D" id="3.40.50.150">
    <property type="entry name" value="Vaccinia Virus protein VP39"/>
    <property type="match status" value="1"/>
</dbReference>
<keyword evidence="6" id="KW-0963">Cytoplasm</keyword>
<dbReference type="EMBL" id="RQTK01000338">
    <property type="protein sequence ID" value="RUS81428.1"/>
    <property type="molecule type" value="Genomic_DNA"/>
</dbReference>
<dbReference type="GO" id="GO:0001734">
    <property type="term" value="F:mRNA m(6)A methyltransferase activity"/>
    <property type="evidence" value="ECO:0007669"/>
    <property type="project" value="UniProtKB-EC"/>
</dbReference>
<dbReference type="PANTHER" id="PTHR13393">
    <property type="entry name" value="SAM-DEPENDENT METHYLTRANSFERASE"/>
    <property type="match status" value="1"/>
</dbReference>
<name>A0A433TIL0_ELYCH</name>
<dbReference type="InterPro" id="IPR029063">
    <property type="entry name" value="SAM-dependent_MTases_sf"/>
</dbReference>
<evidence type="ECO:0000313" key="19">
    <source>
        <dbReference type="EMBL" id="RUS81428.1"/>
    </source>
</evidence>
<evidence type="ECO:0000256" key="11">
    <source>
        <dbReference type="ARBA" id="ARBA00023242"/>
    </source>
</evidence>
<keyword evidence="8" id="KW-0808">Transferase</keyword>
<dbReference type="GO" id="GO:0005737">
    <property type="term" value="C:cytoplasm"/>
    <property type="evidence" value="ECO:0007669"/>
    <property type="project" value="UniProtKB-SubCell"/>
</dbReference>
<comment type="subcellular location">
    <subcellularLocation>
        <location evidence="2">Cytoplasm</location>
    </subcellularLocation>
    <subcellularLocation>
        <location evidence="1">Nucleus</location>
    </subcellularLocation>
</comment>
<evidence type="ECO:0000256" key="8">
    <source>
        <dbReference type="ARBA" id="ARBA00022679"/>
    </source>
</evidence>
<dbReference type="AlphaFoldDB" id="A0A433TIL0"/>
<evidence type="ECO:0000256" key="4">
    <source>
        <dbReference type="ARBA" id="ARBA00012160"/>
    </source>
</evidence>
<sequence>MSLNKYMHPKNRYKNAKPSFLQLALKYPDFRALTTQDESGKVFLDFKNADALRALTRCLLKEDFDLTVELPTDRLVPTLPLRLNYIHWIEDIVGTDGKKWGMDIGTGASCIYPLLASKMNQWSFLATETDAENIFHAKKNVENNNLSHLIYVKNGADESILTSSLQAFTETKVFDFCMCNPPFFADHMEAQGLVTTRSDDRPDAGSVSTASPQECIVAGGEVGFVRQMIEESTVLREKVRVYTSMLGKKSSLAQLKEELRHQKVAKFSTTEFCQGKTMRWGIAWTFDPTVTFPRSQFEARKTKPPILYVIPKGSGSVEYKVHDLARHLRNILESIKVHCYQGKQAKAYTSITLTATENTWCHQRRLRRQKQLKNSGPALESQLQAGKCSEGEDDKISNDTQQISTTEGGEPSKKNDKNGVTAKSSEEEEMSSAESSDSPVKNSSLKRSLNDPLDVKGIDSKRFCTEISKESNESKDSSEKPAPENEKEKELGSQNGINKSGEKPPKEYILKCVMRLKRSGENINLELEWLDGTSRELMHQVFTFLKNKLA</sequence>
<evidence type="ECO:0000256" key="5">
    <source>
        <dbReference type="ARBA" id="ARBA00012166"/>
    </source>
</evidence>
<evidence type="ECO:0000256" key="9">
    <source>
        <dbReference type="ARBA" id="ARBA00022691"/>
    </source>
</evidence>
<dbReference type="Proteomes" id="UP000271974">
    <property type="component" value="Unassembled WGS sequence"/>
</dbReference>
<dbReference type="GO" id="GO:0070475">
    <property type="term" value="P:rRNA base methylation"/>
    <property type="evidence" value="ECO:0007669"/>
    <property type="project" value="TreeGrafter"/>
</dbReference>
<comment type="similarity">
    <text evidence="3">Belongs to the methyltransferase superfamily. METTL16/RlmF family.</text>
</comment>
<dbReference type="InterPro" id="IPR017182">
    <property type="entry name" value="METTL16/PsiM"/>
</dbReference>
<dbReference type="InterPro" id="IPR010286">
    <property type="entry name" value="METTL16/RlmF"/>
</dbReference>
<feature type="region of interest" description="Disordered" evidence="18">
    <location>
        <begin position="368"/>
        <end position="453"/>
    </location>
</feature>
<dbReference type="SUPFAM" id="SSF53335">
    <property type="entry name" value="S-adenosyl-L-methionine-dependent methyltransferases"/>
    <property type="match status" value="1"/>
</dbReference>
<dbReference type="GO" id="GO:0051254">
    <property type="term" value="P:positive regulation of RNA metabolic process"/>
    <property type="evidence" value="ECO:0007669"/>
    <property type="project" value="UniProtKB-ARBA"/>
</dbReference>
<keyword evidence="10" id="KW-0694">RNA-binding</keyword>
<gene>
    <name evidence="19" type="ORF">EGW08_010812</name>
</gene>
<evidence type="ECO:0000256" key="14">
    <source>
        <dbReference type="ARBA" id="ARBA00032945"/>
    </source>
</evidence>
<evidence type="ECO:0000256" key="10">
    <source>
        <dbReference type="ARBA" id="ARBA00022884"/>
    </source>
</evidence>
<reference evidence="19 20" key="1">
    <citation type="submission" date="2019-01" db="EMBL/GenBank/DDBJ databases">
        <title>A draft genome assembly of the solar-powered sea slug Elysia chlorotica.</title>
        <authorList>
            <person name="Cai H."/>
            <person name="Li Q."/>
            <person name="Fang X."/>
            <person name="Li J."/>
            <person name="Curtis N.E."/>
            <person name="Altenburger A."/>
            <person name="Shibata T."/>
            <person name="Feng M."/>
            <person name="Maeda T."/>
            <person name="Schwartz J.A."/>
            <person name="Shigenobu S."/>
            <person name="Lundholm N."/>
            <person name="Nishiyama T."/>
            <person name="Yang H."/>
            <person name="Hasebe M."/>
            <person name="Li S."/>
            <person name="Pierce S.K."/>
            <person name="Wang J."/>
        </authorList>
    </citation>
    <scope>NUCLEOTIDE SEQUENCE [LARGE SCALE GENOMIC DNA]</scope>
    <source>
        <strain evidence="19">EC2010</strain>
        <tissue evidence="19">Whole organism of an adult</tissue>
    </source>
</reference>
<proteinExistence type="inferred from homology"/>
<keyword evidence="20" id="KW-1185">Reference proteome</keyword>
<organism evidence="19 20">
    <name type="scientific">Elysia chlorotica</name>
    <name type="common">Eastern emerald elysia</name>
    <name type="synonym">Sea slug</name>
    <dbReference type="NCBI Taxonomy" id="188477"/>
    <lineage>
        <taxon>Eukaryota</taxon>
        <taxon>Metazoa</taxon>
        <taxon>Spiralia</taxon>
        <taxon>Lophotrochozoa</taxon>
        <taxon>Mollusca</taxon>
        <taxon>Gastropoda</taxon>
        <taxon>Heterobranchia</taxon>
        <taxon>Euthyneura</taxon>
        <taxon>Panpulmonata</taxon>
        <taxon>Sacoglossa</taxon>
        <taxon>Placobranchoidea</taxon>
        <taxon>Plakobranchidae</taxon>
        <taxon>Elysia</taxon>
    </lineage>
</organism>
<comment type="caution">
    <text evidence="19">The sequence shown here is derived from an EMBL/GenBank/DDBJ whole genome shotgun (WGS) entry which is preliminary data.</text>
</comment>
<dbReference type="GO" id="GO:0120048">
    <property type="term" value="F:U6 snRNA (adenine-(43)-N(6))-methyltransferase activity"/>
    <property type="evidence" value="ECO:0007669"/>
    <property type="project" value="UniProtKB-EC"/>
</dbReference>
<evidence type="ECO:0000256" key="17">
    <source>
        <dbReference type="PIRSR" id="PIRSR037350-1"/>
    </source>
</evidence>
<dbReference type="OrthoDB" id="514248at2759"/>
<keyword evidence="9 17" id="KW-0949">S-adenosyl-L-methionine</keyword>
<feature type="binding site" evidence="17">
    <location>
        <position position="105"/>
    </location>
    <ligand>
        <name>S-adenosyl-L-methionine</name>
        <dbReference type="ChEBI" id="CHEBI:59789"/>
    </ligand>
</feature>
<feature type="binding site" evidence="17">
    <location>
        <position position="82"/>
    </location>
    <ligand>
        <name>S-adenosyl-L-methionine</name>
        <dbReference type="ChEBI" id="CHEBI:59789"/>
    </ligand>
</feature>
<evidence type="ECO:0000256" key="6">
    <source>
        <dbReference type="ARBA" id="ARBA00022490"/>
    </source>
</evidence>
<feature type="binding site" evidence="17">
    <location>
        <position position="180"/>
    </location>
    <ligand>
        <name>S-adenosyl-L-methionine</name>
        <dbReference type="ChEBI" id="CHEBI:59789"/>
    </ligand>
</feature>
<dbReference type="GO" id="GO:0003723">
    <property type="term" value="F:RNA binding"/>
    <property type="evidence" value="ECO:0007669"/>
    <property type="project" value="UniProtKB-KW"/>
</dbReference>
<evidence type="ECO:0000256" key="7">
    <source>
        <dbReference type="ARBA" id="ARBA00022603"/>
    </source>
</evidence>
<dbReference type="FunFam" id="3.40.50.150:FF:000062">
    <property type="entry name" value="U6 small nuclear RNA (adenine-(43)-N(6))-methyltransferase"/>
    <property type="match status" value="1"/>
</dbReference>
<protein>
    <recommendedName>
        <fullName evidence="15">RNA N(6)-adenosine-methyltransferase METTL16</fullName>
        <ecNumber evidence="5">2.1.1.346</ecNumber>
        <ecNumber evidence="4">2.1.1.348</ecNumber>
    </recommendedName>
    <alternativeName>
        <fullName evidence="13">Methyltransferase 10 domain-containing protein</fullName>
    </alternativeName>
    <alternativeName>
        <fullName evidence="14">Methyltransferase-like protein 16</fullName>
    </alternativeName>
    <alternativeName>
        <fullName evidence="16">RNA N(6)-adenosine-methyltransferase mettl16</fullName>
    </alternativeName>
    <alternativeName>
        <fullName evidence="12">U6 small nuclear RNA (adenine-(43)-N(6))-methyltransferase</fullName>
    </alternativeName>
</protein>
<evidence type="ECO:0000256" key="3">
    <source>
        <dbReference type="ARBA" id="ARBA00005878"/>
    </source>
</evidence>
<dbReference type="GO" id="GO:0006397">
    <property type="term" value="P:mRNA processing"/>
    <property type="evidence" value="ECO:0007669"/>
    <property type="project" value="UniProtKB-ARBA"/>
</dbReference>
<feature type="binding site" evidence="17">
    <location>
        <position position="128"/>
    </location>
    <ligand>
        <name>S-adenosyl-L-methionine</name>
        <dbReference type="ChEBI" id="CHEBI:59789"/>
    </ligand>
</feature>
<evidence type="ECO:0000256" key="16">
    <source>
        <dbReference type="ARBA" id="ARBA00074041"/>
    </source>
</evidence>
<feature type="compositionally biased region" description="Polar residues" evidence="18">
    <location>
        <begin position="398"/>
        <end position="407"/>
    </location>
</feature>
<evidence type="ECO:0000256" key="15">
    <source>
        <dbReference type="ARBA" id="ARBA00070459"/>
    </source>
</evidence>
<keyword evidence="11" id="KW-0539">Nucleus</keyword>
<dbReference type="Pfam" id="PF05971">
    <property type="entry name" value="Methyltransf_10"/>
    <property type="match status" value="1"/>
</dbReference>
<evidence type="ECO:0000256" key="18">
    <source>
        <dbReference type="SAM" id="MobiDB-lite"/>
    </source>
</evidence>
<evidence type="ECO:0000256" key="2">
    <source>
        <dbReference type="ARBA" id="ARBA00004496"/>
    </source>
</evidence>
<feature type="non-terminal residue" evidence="19">
    <location>
        <position position="550"/>
    </location>
</feature>
<keyword evidence="7" id="KW-0489">Methyltransferase</keyword>
<dbReference type="PANTHER" id="PTHR13393:SF0">
    <property type="entry name" value="RNA N6-ADENOSINE-METHYLTRANSFERASE METTL16"/>
    <property type="match status" value="1"/>
</dbReference>
<evidence type="ECO:0000313" key="20">
    <source>
        <dbReference type="Proteomes" id="UP000271974"/>
    </source>
</evidence>
<dbReference type="EC" id="2.1.1.348" evidence="4"/>
<dbReference type="STRING" id="188477.A0A433TIL0"/>
<dbReference type="EC" id="2.1.1.346" evidence="5"/>
<evidence type="ECO:0000256" key="1">
    <source>
        <dbReference type="ARBA" id="ARBA00004123"/>
    </source>
</evidence>
<dbReference type="GO" id="GO:0043488">
    <property type="term" value="P:regulation of mRNA stability"/>
    <property type="evidence" value="ECO:0007669"/>
    <property type="project" value="UniProtKB-ARBA"/>
</dbReference>
<feature type="compositionally biased region" description="Basic and acidic residues" evidence="18">
    <location>
        <begin position="467"/>
        <end position="491"/>
    </location>
</feature>
<accession>A0A433TIL0</accession>
<dbReference type="PIRSF" id="PIRSF037350">
    <property type="entry name" value="Mtase_ZK1128_prd"/>
    <property type="match status" value="1"/>
</dbReference>
<evidence type="ECO:0000256" key="12">
    <source>
        <dbReference type="ARBA" id="ARBA00031450"/>
    </source>
</evidence>
<dbReference type="GO" id="GO:0005634">
    <property type="term" value="C:nucleus"/>
    <property type="evidence" value="ECO:0007669"/>
    <property type="project" value="UniProtKB-SubCell"/>
</dbReference>
<dbReference type="GO" id="GO:0009896">
    <property type="term" value="P:positive regulation of catabolic process"/>
    <property type="evidence" value="ECO:0007669"/>
    <property type="project" value="UniProtKB-ARBA"/>
</dbReference>
<evidence type="ECO:0000256" key="13">
    <source>
        <dbReference type="ARBA" id="ARBA00032914"/>
    </source>
</evidence>
<feature type="region of interest" description="Disordered" evidence="18">
    <location>
        <begin position="467"/>
        <end position="504"/>
    </location>
</feature>